<dbReference type="InterPro" id="IPR018289">
    <property type="entry name" value="MULE_transposase_dom"/>
</dbReference>
<dbReference type="PROSITE" id="PS50966">
    <property type="entry name" value="ZF_SWIM"/>
    <property type="match status" value="1"/>
</dbReference>
<gene>
    <name evidence="7" type="ORF">CTI12_AA541950</name>
</gene>
<evidence type="ECO:0000313" key="7">
    <source>
        <dbReference type="EMBL" id="PWA42724.1"/>
    </source>
</evidence>
<sequence>MALDVVDDDDVQYFIPEICCKNELAQKLFVSIIEQPSEVKSSSASNQISIDLNVPLNTQECYKTTPKVEEFSFHQQDVSVPVWQRNSFKNMSMPPNAPNLVFKDIDPHRNNKVFFVNKEFYNKSKCMFAIGKKSLIERFEYKIIKSEKTRYSVKCVKQGSRWKIYTRKNKFDSKFYVSTVNDVHTCERTQINPNHRNATKKLLSQLLYEKMKDYNRKYTVNDITKDIDLDWKVNLSYKRVWGRRHLALEMLNGRFKMVFVAFGVAIRSFIAHMLPLKIIDAAHLKGKYKGTNLLAVGMDGNNQIIPIATGVAQGETGESWTLFMRLLKECIGVVPDFAIISDRRAAITQACDTVFPDTFHVNEKVRYLYRKTCKSYLPEVFNKTLAELKAKRKEPVKKLEEAGFDKLSRAYCTGKRYNYLTSNSYETINSLTRHVQKAPITMLLEYYRRLLQDWYCKRREKYHDAHEFELAAWAARKVECRMLKSATWEVRGIAMCAVYQVISPWGTHIVDFLKNECTCRQWQLSGIPCGHVCAVCRVENLTNCNQWAQTWFRKTALKGTYREMVFRLDEEANWHNLGDLQKVKPPLFPKKQSGRPKEPKRFLSKNEDPKSTNCEWCGATGHNRGYCMAPLPNTQDEVCWMGEPSNRLSDGDVVWGGNLVWGGDNLHSNQVSSTHYHTGLMGEPSNRFGEGSILWDGQASTSSVYIQSQHESSNHYQSTWMGDPFTRLWDGGIVWGGEASNSTINPISSNAYHLDDF</sequence>
<dbReference type="InterPro" id="IPR007527">
    <property type="entry name" value="Znf_SWIM"/>
</dbReference>
<dbReference type="PANTHER" id="PTHR31973:SF185">
    <property type="entry name" value="TRANSPOSASE, MUDR, PLANT, MULE TRANSPOSASE DOMAIN-CONTAINING PROTEIN"/>
    <property type="match status" value="1"/>
</dbReference>
<dbReference type="EMBL" id="PKPP01012225">
    <property type="protein sequence ID" value="PWA42724.1"/>
    <property type="molecule type" value="Genomic_DNA"/>
</dbReference>
<dbReference type="Pfam" id="PF10551">
    <property type="entry name" value="MULE"/>
    <property type="match status" value="1"/>
</dbReference>
<feature type="region of interest" description="Disordered" evidence="5">
    <location>
        <begin position="585"/>
        <end position="610"/>
    </location>
</feature>
<proteinExistence type="predicted"/>
<dbReference type="InterPro" id="IPR004332">
    <property type="entry name" value="Transposase_MuDR"/>
</dbReference>
<evidence type="ECO:0000256" key="2">
    <source>
        <dbReference type="ARBA" id="ARBA00022771"/>
    </source>
</evidence>
<reference evidence="7 8" key="1">
    <citation type="journal article" date="2018" name="Mol. Plant">
        <title>The genome of Artemisia annua provides insight into the evolution of Asteraceae family and artemisinin biosynthesis.</title>
        <authorList>
            <person name="Shen Q."/>
            <person name="Zhang L."/>
            <person name="Liao Z."/>
            <person name="Wang S."/>
            <person name="Yan T."/>
            <person name="Shi P."/>
            <person name="Liu M."/>
            <person name="Fu X."/>
            <person name="Pan Q."/>
            <person name="Wang Y."/>
            <person name="Lv Z."/>
            <person name="Lu X."/>
            <person name="Zhang F."/>
            <person name="Jiang W."/>
            <person name="Ma Y."/>
            <person name="Chen M."/>
            <person name="Hao X."/>
            <person name="Li L."/>
            <person name="Tang Y."/>
            <person name="Lv G."/>
            <person name="Zhou Y."/>
            <person name="Sun X."/>
            <person name="Brodelius P.E."/>
            <person name="Rose J.K.C."/>
            <person name="Tang K."/>
        </authorList>
    </citation>
    <scope>NUCLEOTIDE SEQUENCE [LARGE SCALE GENOMIC DNA]</scope>
    <source>
        <strain evidence="8">cv. Huhao1</strain>
        <tissue evidence="7">Leaf</tissue>
    </source>
</reference>
<feature type="compositionally biased region" description="Basic and acidic residues" evidence="5">
    <location>
        <begin position="595"/>
        <end position="610"/>
    </location>
</feature>
<dbReference type="SMART" id="SM00575">
    <property type="entry name" value="ZnF_PMZ"/>
    <property type="match status" value="1"/>
</dbReference>
<dbReference type="STRING" id="35608.A0A2U1L188"/>
<keyword evidence="2 4" id="KW-0863">Zinc-finger</keyword>
<evidence type="ECO:0000256" key="4">
    <source>
        <dbReference type="PROSITE-ProRule" id="PRU00325"/>
    </source>
</evidence>
<keyword evidence="3" id="KW-0862">Zinc</keyword>
<evidence type="ECO:0000256" key="1">
    <source>
        <dbReference type="ARBA" id="ARBA00022723"/>
    </source>
</evidence>
<evidence type="ECO:0000256" key="3">
    <source>
        <dbReference type="ARBA" id="ARBA00022833"/>
    </source>
</evidence>
<evidence type="ECO:0000256" key="5">
    <source>
        <dbReference type="SAM" id="MobiDB-lite"/>
    </source>
</evidence>
<evidence type="ECO:0000259" key="6">
    <source>
        <dbReference type="PROSITE" id="PS50966"/>
    </source>
</evidence>
<evidence type="ECO:0000313" key="8">
    <source>
        <dbReference type="Proteomes" id="UP000245207"/>
    </source>
</evidence>
<dbReference type="Pfam" id="PF03108">
    <property type="entry name" value="DBD_Tnp_Mut"/>
    <property type="match status" value="1"/>
</dbReference>
<comment type="caution">
    <text evidence="7">The sequence shown here is derived from an EMBL/GenBank/DDBJ whole genome shotgun (WGS) entry which is preliminary data.</text>
</comment>
<dbReference type="Proteomes" id="UP000245207">
    <property type="component" value="Unassembled WGS sequence"/>
</dbReference>
<organism evidence="7 8">
    <name type="scientific">Artemisia annua</name>
    <name type="common">Sweet wormwood</name>
    <dbReference type="NCBI Taxonomy" id="35608"/>
    <lineage>
        <taxon>Eukaryota</taxon>
        <taxon>Viridiplantae</taxon>
        <taxon>Streptophyta</taxon>
        <taxon>Embryophyta</taxon>
        <taxon>Tracheophyta</taxon>
        <taxon>Spermatophyta</taxon>
        <taxon>Magnoliopsida</taxon>
        <taxon>eudicotyledons</taxon>
        <taxon>Gunneridae</taxon>
        <taxon>Pentapetalae</taxon>
        <taxon>asterids</taxon>
        <taxon>campanulids</taxon>
        <taxon>Asterales</taxon>
        <taxon>Asteraceae</taxon>
        <taxon>Asteroideae</taxon>
        <taxon>Anthemideae</taxon>
        <taxon>Artemisiinae</taxon>
        <taxon>Artemisia</taxon>
    </lineage>
</organism>
<dbReference type="PANTHER" id="PTHR31973">
    <property type="entry name" value="POLYPROTEIN, PUTATIVE-RELATED"/>
    <property type="match status" value="1"/>
</dbReference>
<dbReference type="OrthoDB" id="676062at2759"/>
<dbReference type="InterPro" id="IPR006564">
    <property type="entry name" value="Znf_PMZ"/>
</dbReference>
<keyword evidence="8" id="KW-1185">Reference proteome</keyword>
<dbReference type="AlphaFoldDB" id="A0A2U1L188"/>
<name>A0A2U1L188_ARTAN</name>
<dbReference type="GO" id="GO:0008270">
    <property type="term" value="F:zinc ion binding"/>
    <property type="evidence" value="ECO:0007669"/>
    <property type="project" value="UniProtKB-KW"/>
</dbReference>
<dbReference type="Pfam" id="PF04434">
    <property type="entry name" value="SWIM"/>
    <property type="match status" value="1"/>
</dbReference>
<protein>
    <submittedName>
        <fullName evidence="7">Transposase, MuDR, MULE transposase domain protein</fullName>
    </submittedName>
</protein>
<accession>A0A2U1L188</accession>
<feature type="domain" description="SWIM-type" evidence="6">
    <location>
        <begin position="499"/>
        <end position="540"/>
    </location>
</feature>
<keyword evidence="1" id="KW-0479">Metal-binding</keyword>